<dbReference type="InterPro" id="IPR055902">
    <property type="entry name" value="DUF7479"/>
</dbReference>
<feature type="domain" description="DUF7479" evidence="1">
    <location>
        <begin position="9"/>
        <end position="66"/>
    </location>
</feature>
<comment type="caution">
    <text evidence="2">The sequence shown here is derived from an EMBL/GenBank/DDBJ whole genome shotgun (WGS) entry which is preliminary data.</text>
</comment>
<organism evidence="2 3">
    <name type="scientific">Desulfosporosinus fructosivorans</name>
    <dbReference type="NCBI Taxonomy" id="2018669"/>
    <lineage>
        <taxon>Bacteria</taxon>
        <taxon>Bacillati</taxon>
        <taxon>Bacillota</taxon>
        <taxon>Clostridia</taxon>
        <taxon>Eubacteriales</taxon>
        <taxon>Desulfitobacteriaceae</taxon>
        <taxon>Desulfosporosinus</taxon>
    </lineage>
</organism>
<reference evidence="2 3" key="1">
    <citation type="submission" date="2019-03" db="EMBL/GenBank/DDBJ databases">
        <title>Draft Genome Sequence of Desulfosporosinus fructosivorans Strain 63.6F, Isolated from Marine Sediment in the Baltic Sea.</title>
        <authorList>
            <person name="Hausmann B."/>
            <person name="Vandieken V."/>
            <person name="Pjevac P."/>
            <person name="Schreck K."/>
            <person name="Herbold C.W."/>
            <person name="Loy A."/>
        </authorList>
    </citation>
    <scope>NUCLEOTIDE SEQUENCE [LARGE SCALE GENOMIC DNA]</scope>
    <source>
        <strain evidence="2 3">63.6F</strain>
    </source>
</reference>
<dbReference type="RefSeq" id="WP_135545785.1">
    <property type="nucleotide sequence ID" value="NZ_SPQQ01000002.1"/>
</dbReference>
<evidence type="ECO:0000313" key="2">
    <source>
        <dbReference type="EMBL" id="TGE39290.1"/>
    </source>
</evidence>
<dbReference type="EMBL" id="SPQQ01000002">
    <property type="protein sequence ID" value="TGE39290.1"/>
    <property type="molecule type" value="Genomic_DNA"/>
</dbReference>
<dbReference type="Proteomes" id="UP000298460">
    <property type="component" value="Unassembled WGS sequence"/>
</dbReference>
<dbReference type="InterPro" id="IPR054656">
    <property type="entry name" value="DVU_1557-like"/>
</dbReference>
<evidence type="ECO:0000313" key="3">
    <source>
        <dbReference type="Proteomes" id="UP000298460"/>
    </source>
</evidence>
<dbReference type="NCBIfam" id="NF045645">
    <property type="entry name" value="DVU_1557_fam"/>
    <property type="match status" value="1"/>
</dbReference>
<proteinExistence type="predicted"/>
<dbReference type="Pfam" id="PF24292">
    <property type="entry name" value="DUF7479"/>
    <property type="match status" value="1"/>
</dbReference>
<gene>
    <name evidence="2" type="ORF">E4K67_07575</name>
</gene>
<evidence type="ECO:0000259" key="1">
    <source>
        <dbReference type="Pfam" id="PF24292"/>
    </source>
</evidence>
<keyword evidence="3" id="KW-1185">Reference proteome</keyword>
<accession>A0A4Z0R8Y5</accession>
<dbReference type="AlphaFoldDB" id="A0A4Z0R8Y5"/>
<sequence length="66" mass="7602">MQDGDQKLVVCYKCNVALELRKSEVSYQGYKFVADLHRCPSCGQAYISEELVKGKMKQVEKELEEK</sequence>
<dbReference type="OrthoDB" id="1753012at2"/>
<name>A0A4Z0R8Y5_9FIRM</name>
<protein>
    <recommendedName>
        <fullName evidence="1">DUF7479 domain-containing protein</fullName>
    </recommendedName>
</protein>